<evidence type="ECO:0000256" key="6">
    <source>
        <dbReference type="SAM" id="Phobius"/>
    </source>
</evidence>
<feature type="transmembrane region" description="Helical" evidence="6">
    <location>
        <begin position="46"/>
        <end position="65"/>
    </location>
</feature>
<feature type="transmembrane region" description="Helical" evidence="6">
    <location>
        <begin position="157"/>
        <end position="180"/>
    </location>
</feature>
<keyword evidence="8" id="KW-1185">Reference proteome</keyword>
<organism evidence="7 8">
    <name type="scientific">Yinghuangia aomiensis</name>
    <dbReference type="NCBI Taxonomy" id="676205"/>
    <lineage>
        <taxon>Bacteria</taxon>
        <taxon>Bacillati</taxon>
        <taxon>Actinomycetota</taxon>
        <taxon>Actinomycetes</taxon>
        <taxon>Kitasatosporales</taxon>
        <taxon>Streptomycetaceae</taxon>
        <taxon>Yinghuangia</taxon>
    </lineage>
</organism>
<dbReference type="PANTHER" id="PTHR23513">
    <property type="entry name" value="INTEGRAL MEMBRANE EFFLUX PROTEIN-RELATED"/>
    <property type="match status" value="1"/>
</dbReference>
<dbReference type="Gene3D" id="1.20.1250.20">
    <property type="entry name" value="MFS general substrate transporter like domains"/>
    <property type="match status" value="1"/>
</dbReference>
<dbReference type="RefSeq" id="WP_345673137.1">
    <property type="nucleotide sequence ID" value="NZ_BAABHS010000001.1"/>
</dbReference>
<dbReference type="Pfam" id="PF07690">
    <property type="entry name" value="MFS_1"/>
    <property type="match status" value="1"/>
</dbReference>
<evidence type="ECO:0000256" key="3">
    <source>
        <dbReference type="ARBA" id="ARBA00022692"/>
    </source>
</evidence>
<proteinExistence type="predicted"/>
<keyword evidence="3 6" id="KW-0812">Transmembrane</keyword>
<evidence type="ECO:0000256" key="1">
    <source>
        <dbReference type="ARBA" id="ARBA00004651"/>
    </source>
</evidence>
<keyword evidence="5 6" id="KW-0472">Membrane</keyword>
<keyword evidence="2" id="KW-1003">Cell membrane</keyword>
<feature type="transmembrane region" description="Helical" evidence="6">
    <location>
        <begin position="85"/>
        <end position="103"/>
    </location>
</feature>
<dbReference type="Proteomes" id="UP001500466">
    <property type="component" value="Unassembled WGS sequence"/>
</dbReference>
<sequence>MPHEPLPPDFTWLWAAYAVSTLGTYLALDAFPLVALTVLDATTTQISLLASVGLAVGALVAVPLGPWVEFRRKRPVMIGADIVRFAALMTLPVAYLFGAFSFAQMMAVSTVIAAADIVFLAASGACLKALVPPDQLLLASGRYEATLWTSSVVGPPLGGAAIGILGPLATIVANAVSFLLSALGVRAIRTAEPEPPAKTAHTTEQRNPGLTEGWRYILRHPVLRPLFVNSVLMRCLILGTSPLLAVLMLRIVGVAPWQYGLAFGIACLGGLVGSRLSRLLVARHGERRVLLGSGVLRVCWPVLLAFVGPGWWGVALVVAVEFVLITCIGVFNPVFAAYRLRSTDSAYISRVLAAWSVTNNAAVALSTVAWGLLASVIGVREGLALAGVLLLATPLVLPWRATRTTTASAASAPAVQEPAAP</sequence>
<dbReference type="InterPro" id="IPR036259">
    <property type="entry name" value="MFS_trans_sf"/>
</dbReference>
<evidence type="ECO:0000313" key="8">
    <source>
        <dbReference type="Proteomes" id="UP001500466"/>
    </source>
</evidence>
<dbReference type="SUPFAM" id="SSF103473">
    <property type="entry name" value="MFS general substrate transporter"/>
    <property type="match status" value="1"/>
</dbReference>
<reference evidence="8" key="1">
    <citation type="journal article" date="2019" name="Int. J. Syst. Evol. Microbiol.">
        <title>The Global Catalogue of Microorganisms (GCM) 10K type strain sequencing project: providing services to taxonomists for standard genome sequencing and annotation.</title>
        <authorList>
            <consortium name="The Broad Institute Genomics Platform"/>
            <consortium name="The Broad Institute Genome Sequencing Center for Infectious Disease"/>
            <person name="Wu L."/>
            <person name="Ma J."/>
        </authorList>
    </citation>
    <scope>NUCLEOTIDE SEQUENCE [LARGE SCALE GENOMIC DNA]</scope>
    <source>
        <strain evidence="8">JCM 17986</strain>
    </source>
</reference>
<comment type="subcellular location">
    <subcellularLocation>
        <location evidence="1">Cell membrane</location>
        <topology evidence="1">Multi-pass membrane protein</topology>
    </subcellularLocation>
</comment>
<comment type="caution">
    <text evidence="7">The sequence shown here is derived from an EMBL/GenBank/DDBJ whole genome shotgun (WGS) entry which is preliminary data.</text>
</comment>
<evidence type="ECO:0000313" key="7">
    <source>
        <dbReference type="EMBL" id="GAA4944819.1"/>
    </source>
</evidence>
<dbReference type="EMBL" id="BAABHS010000001">
    <property type="protein sequence ID" value="GAA4944819.1"/>
    <property type="molecule type" value="Genomic_DNA"/>
</dbReference>
<keyword evidence="4 6" id="KW-1133">Transmembrane helix</keyword>
<feature type="transmembrane region" description="Helical" evidence="6">
    <location>
        <begin position="226"/>
        <end position="251"/>
    </location>
</feature>
<feature type="transmembrane region" description="Helical" evidence="6">
    <location>
        <begin position="352"/>
        <end position="377"/>
    </location>
</feature>
<feature type="transmembrane region" description="Helical" evidence="6">
    <location>
        <begin position="383"/>
        <end position="401"/>
    </location>
</feature>
<dbReference type="InterPro" id="IPR011701">
    <property type="entry name" value="MFS"/>
</dbReference>
<gene>
    <name evidence="7" type="ORF">GCM10023205_00520</name>
</gene>
<dbReference type="CDD" id="cd06173">
    <property type="entry name" value="MFS_MefA_like"/>
    <property type="match status" value="1"/>
</dbReference>
<accession>A0ABP9GLT3</accession>
<feature type="transmembrane region" description="Helical" evidence="6">
    <location>
        <begin position="289"/>
        <end position="308"/>
    </location>
</feature>
<name>A0ABP9GLT3_9ACTN</name>
<feature type="transmembrane region" description="Helical" evidence="6">
    <location>
        <begin position="257"/>
        <end position="277"/>
    </location>
</feature>
<feature type="transmembrane region" description="Helical" evidence="6">
    <location>
        <begin position="110"/>
        <end position="131"/>
    </location>
</feature>
<evidence type="ECO:0000256" key="4">
    <source>
        <dbReference type="ARBA" id="ARBA00022989"/>
    </source>
</evidence>
<feature type="transmembrane region" description="Helical" evidence="6">
    <location>
        <begin position="12"/>
        <end position="39"/>
    </location>
</feature>
<evidence type="ECO:0000256" key="5">
    <source>
        <dbReference type="ARBA" id="ARBA00023136"/>
    </source>
</evidence>
<dbReference type="PANTHER" id="PTHR23513:SF6">
    <property type="entry name" value="MAJOR FACILITATOR SUPERFAMILY ASSOCIATED DOMAIN-CONTAINING PROTEIN"/>
    <property type="match status" value="1"/>
</dbReference>
<feature type="transmembrane region" description="Helical" evidence="6">
    <location>
        <begin position="314"/>
        <end position="340"/>
    </location>
</feature>
<evidence type="ECO:0000256" key="2">
    <source>
        <dbReference type="ARBA" id="ARBA00022475"/>
    </source>
</evidence>
<protein>
    <submittedName>
        <fullName evidence="7">MFS transporter</fullName>
    </submittedName>
</protein>